<feature type="active site" description="Phosphocysteine intermediate; for EIIB activity" evidence="6">
    <location>
        <position position="26"/>
    </location>
</feature>
<feature type="domain" description="PTS EIIB type-1" evidence="7">
    <location>
        <begin position="4"/>
        <end position="90"/>
    </location>
</feature>
<name>A0ABN6DL92_ERWRD</name>
<keyword evidence="3" id="KW-0808">Transferase</keyword>
<keyword evidence="2" id="KW-0762">Sugar transport</keyword>
<dbReference type="RefSeq" id="WP_200643320.1">
    <property type="nucleotide sequence ID" value="NZ_AP024329.1"/>
</dbReference>
<evidence type="ECO:0000256" key="4">
    <source>
        <dbReference type="ARBA" id="ARBA00022683"/>
    </source>
</evidence>
<evidence type="ECO:0000256" key="3">
    <source>
        <dbReference type="ARBA" id="ARBA00022679"/>
    </source>
</evidence>
<evidence type="ECO:0000313" key="9">
    <source>
        <dbReference type="Proteomes" id="UP000677515"/>
    </source>
</evidence>
<reference evidence="8 9" key="1">
    <citation type="submission" date="2021-01" db="EMBL/GenBank/DDBJ databases">
        <title>Complete genome sequence of Erwinia rhapontici MAFF 311153.</title>
        <authorList>
            <person name="Morohoshi T."/>
            <person name="Someya N."/>
        </authorList>
    </citation>
    <scope>NUCLEOTIDE SEQUENCE [LARGE SCALE GENOMIC DNA]</scope>
    <source>
        <strain evidence="8 9">MAFF 311153</strain>
    </source>
</reference>
<keyword evidence="5" id="KW-0418">Kinase</keyword>
<dbReference type="InterPro" id="IPR036878">
    <property type="entry name" value="Glu_permease_IIB"/>
</dbReference>
<keyword evidence="9" id="KW-1185">Reference proteome</keyword>
<dbReference type="PROSITE" id="PS51098">
    <property type="entry name" value="PTS_EIIB_TYPE_1"/>
    <property type="match status" value="1"/>
</dbReference>
<accession>A0ABN6DL92</accession>
<evidence type="ECO:0000256" key="2">
    <source>
        <dbReference type="ARBA" id="ARBA00022597"/>
    </source>
</evidence>
<dbReference type="PANTHER" id="PTHR30175:SF1">
    <property type="entry name" value="PTS SYSTEM ARBUTIN-, CELLOBIOSE-, AND SALICIN-SPECIFIC EIIBC COMPONENT-RELATED"/>
    <property type="match status" value="1"/>
</dbReference>
<evidence type="ECO:0000259" key="7">
    <source>
        <dbReference type="PROSITE" id="PS51098"/>
    </source>
</evidence>
<sequence>MEKQQLAAGVLKALGGADNLIKLSYCASRIRVTIRDNACFDRHALEALDAIKSVLEVDTAQHSTEYHLVVGPGNSRSLYEALTGLTDHRR</sequence>
<proteinExistence type="predicted"/>
<keyword evidence="1" id="KW-0813">Transport</keyword>
<dbReference type="Proteomes" id="UP000677515">
    <property type="component" value="Chromosome"/>
</dbReference>
<dbReference type="SUPFAM" id="SSF55604">
    <property type="entry name" value="Glucose permease domain IIB"/>
    <property type="match status" value="1"/>
</dbReference>
<dbReference type="InterPro" id="IPR018113">
    <property type="entry name" value="PTrfase_EIIB_Cys"/>
</dbReference>
<evidence type="ECO:0000313" key="8">
    <source>
        <dbReference type="EMBL" id="BCQ35563.1"/>
    </source>
</evidence>
<gene>
    <name evidence="8" type="ORF">ERHA53_29060</name>
</gene>
<evidence type="ECO:0000256" key="1">
    <source>
        <dbReference type="ARBA" id="ARBA00022448"/>
    </source>
</evidence>
<evidence type="ECO:0000256" key="5">
    <source>
        <dbReference type="ARBA" id="ARBA00022777"/>
    </source>
</evidence>
<dbReference type="PANTHER" id="PTHR30175">
    <property type="entry name" value="PHOSPHOTRANSFERASE SYSTEM TRANSPORT PROTEIN"/>
    <property type="match status" value="1"/>
</dbReference>
<keyword evidence="4" id="KW-0598">Phosphotransferase system</keyword>
<protein>
    <recommendedName>
        <fullName evidence="7">PTS EIIB type-1 domain-containing protein</fullName>
    </recommendedName>
</protein>
<evidence type="ECO:0000256" key="6">
    <source>
        <dbReference type="PROSITE-ProRule" id="PRU00421"/>
    </source>
</evidence>
<dbReference type="InterPro" id="IPR001996">
    <property type="entry name" value="PTS_IIB_1"/>
</dbReference>
<dbReference type="Gene3D" id="3.30.1360.60">
    <property type="entry name" value="Glucose permease domain IIB"/>
    <property type="match status" value="1"/>
</dbReference>
<dbReference type="Pfam" id="PF00367">
    <property type="entry name" value="PTS_EIIB"/>
    <property type="match status" value="1"/>
</dbReference>
<dbReference type="EMBL" id="AP024329">
    <property type="protein sequence ID" value="BCQ35563.1"/>
    <property type="molecule type" value="Genomic_DNA"/>
</dbReference>
<dbReference type="InterPro" id="IPR050558">
    <property type="entry name" value="PTS_Sugar-Specific_Components"/>
</dbReference>
<organism evidence="8 9">
    <name type="scientific">Erwinia rhapontici</name>
    <name type="common">Pectobacterium rhapontici</name>
    <dbReference type="NCBI Taxonomy" id="55212"/>
    <lineage>
        <taxon>Bacteria</taxon>
        <taxon>Pseudomonadati</taxon>
        <taxon>Pseudomonadota</taxon>
        <taxon>Gammaproteobacteria</taxon>
        <taxon>Enterobacterales</taxon>
        <taxon>Erwiniaceae</taxon>
        <taxon>Erwinia</taxon>
    </lineage>
</organism>